<organism evidence="3">
    <name type="scientific">Anthurium amnicola</name>
    <dbReference type="NCBI Taxonomy" id="1678845"/>
    <lineage>
        <taxon>Eukaryota</taxon>
        <taxon>Viridiplantae</taxon>
        <taxon>Streptophyta</taxon>
        <taxon>Embryophyta</taxon>
        <taxon>Tracheophyta</taxon>
        <taxon>Spermatophyta</taxon>
        <taxon>Magnoliopsida</taxon>
        <taxon>Liliopsida</taxon>
        <taxon>Araceae</taxon>
        <taxon>Pothoideae</taxon>
        <taxon>Potheae</taxon>
        <taxon>Anthurium</taxon>
    </lineage>
</organism>
<dbReference type="PANTHER" id="PTHR37746">
    <property type="entry name" value="TRANSMEMBRANE PROTEIN"/>
    <property type="match status" value="1"/>
</dbReference>
<dbReference type="PANTHER" id="PTHR37746:SF1">
    <property type="entry name" value="TRANSMEMBRANE PROTEIN"/>
    <property type="match status" value="1"/>
</dbReference>
<feature type="region of interest" description="Disordered" evidence="1">
    <location>
        <begin position="219"/>
        <end position="241"/>
    </location>
</feature>
<dbReference type="AlphaFoldDB" id="A0A1D1Z4T4"/>
<feature type="non-terminal residue" evidence="3">
    <location>
        <position position="1"/>
    </location>
</feature>
<protein>
    <submittedName>
        <fullName evidence="3">CUE domain-containing protein 2</fullName>
    </submittedName>
</protein>
<sequence>TLVPPSPSPSPGKPKSSAPFIFGSQSPHPMEEPPSTSNIAAKSPEKSIPQLAELFTQVLGLVSSLSTHPLVAVAAVVYVLGLLYLPRHLFSPVSLSTTLLLLLLAALLHLDSSSARPPEPRHAVHPEQEEKQKRAPPCQPRSNAPEGLMGLPQKTVFFAEHYHLVDWARRGPLEVIYEEYEGEEDGGGDWPGCSRSPERPRLPGVEGLQTLRMCFCTDESEDESGSDSGRGASPPCDSPKDLCFRWDVEDDGLIEISLEEENLIEIDISSCP</sequence>
<feature type="region of interest" description="Disordered" evidence="1">
    <location>
        <begin position="1"/>
        <end position="43"/>
    </location>
</feature>
<dbReference type="EMBL" id="GDJX01006009">
    <property type="protein sequence ID" value="JAT61927.1"/>
    <property type="molecule type" value="Transcribed_RNA"/>
</dbReference>
<reference evidence="3" key="1">
    <citation type="submission" date="2015-07" db="EMBL/GenBank/DDBJ databases">
        <title>Transcriptome Assembly of Anthurium amnicola.</title>
        <authorList>
            <person name="Suzuki J."/>
        </authorList>
    </citation>
    <scope>NUCLEOTIDE SEQUENCE</scope>
</reference>
<evidence type="ECO:0000313" key="3">
    <source>
        <dbReference type="EMBL" id="JAT61927.1"/>
    </source>
</evidence>
<keyword evidence="2" id="KW-0472">Membrane</keyword>
<evidence type="ECO:0000256" key="1">
    <source>
        <dbReference type="SAM" id="MobiDB-lite"/>
    </source>
</evidence>
<accession>A0A1D1Z4T4</accession>
<gene>
    <name evidence="3" type="primary">Cuedc2</name>
    <name evidence="3" type="ORF">g.19911</name>
</gene>
<proteinExistence type="predicted"/>
<feature type="compositionally biased region" description="Pro residues" evidence="1">
    <location>
        <begin position="1"/>
        <end position="12"/>
    </location>
</feature>
<feature type="transmembrane region" description="Helical" evidence="2">
    <location>
        <begin position="65"/>
        <end position="85"/>
    </location>
</feature>
<evidence type="ECO:0000256" key="2">
    <source>
        <dbReference type="SAM" id="Phobius"/>
    </source>
</evidence>
<keyword evidence="2" id="KW-1133">Transmembrane helix</keyword>
<feature type="region of interest" description="Disordered" evidence="1">
    <location>
        <begin position="182"/>
        <end position="202"/>
    </location>
</feature>
<name>A0A1D1Z4T4_9ARAE</name>
<feature type="transmembrane region" description="Helical" evidence="2">
    <location>
        <begin position="92"/>
        <end position="110"/>
    </location>
</feature>
<feature type="region of interest" description="Disordered" evidence="1">
    <location>
        <begin position="115"/>
        <end position="146"/>
    </location>
</feature>
<keyword evidence="2" id="KW-0812">Transmembrane</keyword>
<feature type="compositionally biased region" description="Basic and acidic residues" evidence="1">
    <location>
        <begin position="118"/>
        <end position="133"/>
    </location>
</feature>